<reference evidence="4" key="1">
    <citation type="journal article" date="2014" name="Proc. Natl. Acad. Sci. U.S.A.">
        <title>Extensive sampling of basidiomycete genomes demonstrates inadequacy of the white-rot/brown-rot paradigm for wood decay fungi.</title>
        <authorList>
            <person name="Riley R."/>
            <person name="Salamov A.A."/>
            <person name="Brown D.W."/>
            <person name="Nagy L.G."/>
            <person name="Floudas D."/>
            <person name="Held B.W."/>
            <person name="Levasseur A."/>
            <person name="Lombard V."/>
            <person name="Morin E."/>
            <person name="Otillar R."/>
            <person name="Lindquist E.A."/>
            <person name="Sun H."/>
            <person name="LaButti K.M."/>
            <person name="Schmutz J."/>
            <person name="Jabbour D."/>
            <person name="Luo H."/>
            <person name="Baker S.E."/>
            <person name="Pisabarro A.G."/>
            <person name="Walton J.D."/>
            <person name="Blanchette R.A."/>
            <person name="Henrissat B."/>
            <person name="Martin F."/>
            <person name="Cullen D."/>
            <person name="Hibbett D.S."/>
            <person name="Grigoriev I.V."/>
        </authorList>
    </citation>
    <scope>NUCLEOTIDE SEQUENCE [LARGE SCALE GENOMIC DNA]</scope>
    <source>
        <strain evidence="4">CBS 339.88</strain>
    </source>
</reference>
<evidence type="ECO:0000256" key="2">
    <source>
        <dbReference type="SAM" id="Phobius"/>
    </source>
</evidence>
<feature type="region of interest" description="Disordered" evidence="1">
    <location>
        <begin position="440"/>
        <end position="487"/>
    </location>
</feature>
<dbReference type="STRING" id="685588.A0A067TH78"/>
<protein>
    <submittedName>
        <fullName evidence="3">Uncharacterized protein</fullName>
    </submittedName>
</protein>
<proteinExistence type="predicted"/>
<evidence type="ECO:0000313" key="3">
    <source>
        <dbReference type="EMBL" id="KDR78338.1"/>
    </source>
</evidence>
<dbReference type="AlphaFoldDB" id="A0A067TH78"/>
<feature type="transmembrane region" description="Helical" evidence="2">
    <location>
        <begin position="319"/>
        <end position="340"/>
    </location>
</feature>
<dbReference type="Proteomes" id="UP000027222">
    <property type="component" value="Unassembled WGS sequence"/>
</dbReference>
<evidence type="ECO:0000313" key="4">
    <source>
        <dbReference type="Proteomes" id="UP000027222"/>
    </source>
</evidence>
<feature type="transmembrane region" description="Helical" evidence="2">
    <location>
        <begin position="596"/>
        <end position="618"/>
    </location>
</feature>
<organism evidence="3 4">
    <name type="scientific">Galerina marginata (strain CBS 339.88)</name>
    <dbReference type="NCBI Taxonomy" id="685588"/>
    <lineage>
        <taxon>Eukaryota</taxon>
        <taxon>Fungi</taxon>
        <taxon>Dikarya</taxon>
        <taxon>Basidiomycota</taxon>
        <taxon>Agaricomycotina</taxon>
        <taxon>Agaricomycetes</taxon>
        <taxon>Agaricomycetidae</taxon>
        <taxon>Agaricales</taxon>
        <taxon>Agaricineae</taxon>
        <taxon>Strophariaceae</taxon>
        <taxon>Galerina</taxon>
    </lineage>
</organism>
<keyword evidence="2" id="KW-0812">Transmembrane</keyword>
<name>A0A067TH78_GALM3</name>
<feature type="transmembrane region" description="Helical" evidence="2">
    <location>
        <begin position="236"/>
        <end position="261"/>
    </location>
</feature>
<feature type="region of interest" description="Disordered" evidence="1">
    <location>
        <begin position="1"/>
        <end position="88"/>
    </location>
</feature>
<feature type="compositionally biased region" description="Polar residues" evidence="1">
    <location>
        <begin position="451"/>
        <end position="487"/>
    </location>
</feature>
<feature type="compositionally biased region" description="Low complexity" evidence="1">
    <location>
        <begin position="503"/>
        <end position="514"/>
    </location>
</feature>
<dbReference type="HOGENOM" id="CLU_022490_0_0_1"/>
<accession>A0A067TH78</accession>
<dbReference type="OrthoDB" id="3364069at2759"/>
<feature type="transmembrane region" description="Helical" evidence="2">
    <location>
        <begin position="673"/>
        <end position="693"/>
    </location>
</feature>
<sequence length="697" mass="77169">MNETKNGQDAEAIYGARPNNAELNDDDISGQPPQQTRQQRRQILGTPPLTGDLKSLRSRDAESASVATDVAHNKRGGSKANQVPQAAQASHPFHIDLNIDSHSYPRDAVGANVKNSALYSDSNRTCSPDERRRSISSVVRQSLNRVPEEMEIPPIEVDGNQQHHKNPLVGSQQNYGSVGYGSAATRNGVELGAGPRYVENLLTNEADSEDEDEDEWILDEELAGEGLYRGNYKRLVVLYTLVPLSTLLAIVLLALLATFAFPSSSPSQFPYPPYLPFPLPEVITSTALWSLSYLVRDFLYATSLTGANLVPLPYHRFPSFIPVLTSIISALLQSASSLFFRQLAIPILLISYYSTEKQGLFWESLRDHQQQNMDIHERHFPTWQDDAFKRVWWVALGWAVAEAVVGIKQGYDGIALYKDVLVDAKKNPLNNAEITRAMEENRAIVEDPAGPSTSNRGTESNTVTPTQNHVVGEHTNSTPTERGWGNRQQAVDANRTLGRDHSSSLSSLASNSTSHYDPLQGSLGERQALLKLPVDPLIVASRPTNESDRWWVENEVERDLEELMALKSREELEEVYGIPVIRIPVFISCLHRINSILSSLGICLLLTAAYMQSTLAYYPPFAGPTPIPPTLGIHPFQPSNRSLALTFPPVLILQTVLGMMHTPWILPRIGIHTFVYLELLASLGLFFGGLGVWEALT</sequence>
<gene>
    <name evidence="3" type="ORF">GALMADRAFT_138438</name>
</gene>
<feature type="transmembrane region" description="Helical" evidence="2">
    <location>
        <begin position="645"/>
        <end position="666"/>
    </location>
</feature>
<keyword evidence="2" id="KW-0472">Membrane</keyword>
<evidence type="ECO:0000256" key="1">
    <source>
        <dbReference type="SAM" id="MobiDB-lite"/>
    </source>
</evidence>
<keyword evidence="2" id="KW-1133">Transmembrane helix</keyword>
<keyword evidence="4" id="KW-1185">Reference proteome</keyword>
<feature type="compositionally biased region" description="Polar residues" evidence="1">
    <location>
        <begin position="79"/>
        <end position="88"/>
    </location>
</feature>
<feature type="region of interest" description="Disordered" evidence="1">
    <location>
        <begin position="498"/>
        <end position="517"/>
    </location>
</feature>
<dbReference type="EMBL" id="KL142375">
    <property type="protein sequence ID" value="KDR78338.1"/>
    <property type="molecule type" value="Genomic_DNA"/>
</dbReference>